<accession>A0A8S5V6D6</accession>
<proteinExistence type="predicted"/>
<reference evidence="1" key="1">
    <citation type="journal article" date="2021" name="Proc. Natl. Acad. Sci. U.S.A.">
        <title>A Catalog of Tens of Thousands of Viruses from Human Metagenomes Reveals Hidden Associations with Chronic Diseases.</title>
        <authorList>
            <person name="Tisza M.J."/>
            <person name="Buck C.B."/>
        </authorList>
    </citation>
    <scope>NUCLEOTIDE SEQUENCE</scope>
    <source>
        <strain evidence="1">Ctmqu18</strain>
    </source>
</reference>
<evidence type="ECO:0000313" key="1">
    <source>
        <dbReference type="EMBL" id="DAG02262.1"/>
    </source>
</evidence>
<protein>
    <submittedName>
        <fullName evidence="1">Uncharacterized protein</fullName>
    </submittedName>
</protein>
<dbReference type="EMBL" id="BK016207">
    <property type="protein sequence ID" value="DAG02262.1"/>
    <property type="molecule type" value="Genomic_DNA"/>
</dbReference>
<organism evidence="1">
    <name type="scientific">Siphoviridae sp. ctmqu18</name>
    <dbReference type="NCBI Taxonomy" id="2825655"/>
    <lineage>
        <taxon>Viruses</taxon>
        <taxon>Duplodnaviria</taxon>
        <taxon>Heunggongvirae</taxon>
        <taxon>Uroviricota</taxon>
        <taxon>Caudoviricetes</taxon>
    </lineage>
</organism>
<sequence>MENPIRIPTPIPFSHVLHINALHCHKYPNFNSFL</sequence>
<name>A0A8S5V6D6_9CAUD</name>